<comment type="caution">
    <text evidence="1">The sequence shown here is derived from an EMBL/GenBank/DDBJ whole genome shotgun (WGS) entry which is preliminary data.</text>
</comment>
<protein>
    <submittedName>
        <fullName evidence="1">DNA alkylation repair protein</fullName>
    </submittedName>
</protein>
<evidence type="ECO:0000313" key="1">
    <source>
        <dbReference type="EMBL" id="HHM02209.1"/>
    </source>
</evidence>
<dbReference type="Pfam" id="PF08713">
    <property type="entry name" value="DNA_alkylation"/>
    <property type="match status" value="1"/>
</dbReference>
<dbReference type="EMBL" id="DRLI01000162">
    <property type="protein sequence ID" value="HHM02209.1"/>
    <property type="molecule type" value="Genomic_DNA"/>
</dbReference>
<dbReference type="SUPFAM" id="SSF48371">
    <property type="entry name" value="ARM repeat"/>
    <property type="match status" value="1"/>
</dbReference>
<dbReference type="Proteomes" id="UP000885771">
    <property type="component" value="Unassembled WGS sequence"/>
</dbReference>
<gene>
    <name evidence="1" type="ORF">ENJ15_04295</name>
</gene>
<dbReference type="Gene3D" id="1.25.10.90">
    <property type="match status" value="1"/>
</dbReference>
<reference evidence="1" key="1">
    <citation type="journal article" date="2020" name="mSystems">
        <title>Genome- and Community-Level Interaction Insights into Carbon Utilization and Element Cycling Functions of Hydrothermarchaeota in Hydrothermal Sediment.</title>
        <authorList>
            <person name="Zhou Z."/>
            <person name="Liu Y."/>
            <person name="Xu W."/>
            <person name="Pan J."/>
            <person name="Luo Z.H."/>
            <person name="Li M."/>
        </authorList>
    </citation>
    <scope>NUCLEOTIDE SEQUENCE [LARGE SCALE GENOMIC DNA]</scope>
    <source>
        <strain evidence="1">HyVt-460</strain>
    </source>
</reference>
<dbReference type="PANTHER" id="PTHR34070">
    <property type="entry name" value="ARMADILLO-TYPE FOLD"/>
    <property type="match status" value="1"/>
</dbReference>
<proteinExistence type="predicted"/>
<dbReference type="AlphaFoldDB" id="A0A7V5VEQ7"/>
<accession>A0A7V5VEQ7</accession>
<sequence length="286" mass="33182">MFRLFCQQQNKKTEAPCPVILFVFSRAGAYIAGVKIRRLCLFPRRTCGTVQEANNMADIAKVIQDRLSGQANPQKAEWLENYVKHNIKSKGVGIPAIRAIVKEVNREYGLSSAPFHQQTNVLNRLMSSPFTEDKLAAVLYLQLFWKNTKPRAILDVTAGWFDHRWISDWNVCDWLCVRLLTPMVDTWPEAALKEFAEWNKSACLWKARASLVPFAQCKTLREHRKTVEIFSTALIKREERFCKTAVGWVLREFSKLDTGFVQEFLARHREWVTAEVRRNALKYIKD</sequence>
<dbReference type="InterPro" id="IPR014825">
    <property type="entry name" value="DNA_alkylation"/>
</dbReference>
<dbReference type="CDD" id="cd06561">
    <property type="entry name" value="AlkD_like"/>
    <property type="match status" value="1"/>
</dbReference>
<dbReference type="PANTHER" id="PTHR34070:SF1">
    <property type="entry name" value="DNA ALKYLATION REPAIR PROTEIN"/>
    <property type="match status" value="1"/>
</dbReference>
<name>A0A7V5VEQ7_CALAY</name>
<organism evidence="1">
    <name type="scientific">Caldithrix abyssi</name>
    <dbReference type="NCBI Taxonomy" id="187145"/>
    <lineage>
        <taxon>Bacteria</taxon>
        <taxon>Pseudomonadati</taxon>
        <taxon>Calditrichota</taxon>
        <taxon>Calditrichia</taxon>
        <taxon>Calditrichales</taxon>
        <taxon>Calditrichaceae</taxon>
        <taxon>Caldithrix</taxon>
    </lineage>
</organism>
<dbReference type="InterPro" id="IPR016024">
    <property type="entry name" value="ARM-type_fold"/>
</dbReference>